<accession>A0A974HNS8</accession>
<dbReference type="Proteomes" id="UP000694892">
    <property type="component" value="Chromosome 4L"/>
</dbReference>
<protein>
    <submittedName>
        <fullName evidence="1">Uncharacterized protein</fullName>
    </submittedName>
</protein>
<evidence type="ECO:0000313" key="1">
    <source>
        <dbReference type="EMBL" id="OCT84932.1"/>
    </source>
</evidence>
<gene>
    <name evidence="1" type="ORF">XELAEV_18023093mg</name>
</gene>
<name>A0A974HNS8_XENLA</name>
<dbReference type="EMBL" id="CM004472">
    <property type="protein sequence ID" value="OCT84932.1"/>
    <property type="molecule type" value="Genomic_DNA"/>
</dbReference>
<reference evidence="2" key="1">
    <citation type="journal article" date="2016" name="Nature">
        <title>Genome evolution in the allotetraploid frog Xenopus laevis.</title>
        <authorList>
            <person name="Session A.M."/>
            <person name="Uno Y."/>
            <person name="Kwon T."/>
            <person name="Chapman J.A."/>
            <person name="Toyoda A."/>
            <person name="Takahashi S."/>
            <person name="Fukui A."/>
            <person name="Hikosaka A."/>
            <person name="Suzuki A."/>
            <person name="Kondo M."/>
            <person name="van Heeringen S.J."/>
            <person name="Quigley I."/>
            <person name="Heinz S."/>
            <person name="Ogino H."/>
            <person name="Ochi H."/>
            <person name="Hellsten U."/>
            <person name="Lyons J.B."/>
            <person name="Simakov O."/>
            <person name="Putnam N."/>
            <person name="Stites J."/>
            <person name="Kuroki Y."/>
            <person name="Tanaka T."/>
            <person name="Michiue T."/>
            <person name="Watanabe M."/>
            <person name="Bogdanovic O."/>
            <person name="Lister R."/>
            <person name="Georgiou G."/>
            <person name="Paranjpe S.S."/>
            <person name="van Kruijsbergen I."/>
            <person name="Shu S."/>
            <person name="Carlson J."/>
            <person name="Kinoshita T."/>
            <person name="Ohta Y."/>
            <person name="Mawaribuchi S."/>
            <person name="Jenkins J."/>
            <person name="Grimwood J."/>
            <person name="Schmutz J."/>
            <person name="Mitros T."/>
            <person name="Mozaffari S.V."/>
            <person name="Suzuki Y."/>
            <person name="Haramoto Y."/>
            <person name="Yamamoto T.S."/>
            <person name="Takagi C."/>
            <person name="Heald R."/>
            <person name="Miller K."/>
            <person name="Haudenschild C."/>
            <person name="Kitzman J."/>
            <person name="Nakayama T."/>
            <person name="Izutsu Y."/>
            <person name="Robert J."/>
            <person name="Fortriede J."/>
            <person name="Burns K."/>
            <person name="Lotay V."/>
            <person name="Karimi K."/>
            <person name="Yasuoka Y."/>
            <person name="Dichmann D.S."/>
            <person name="Flajnik M.F."/>
            <person name="Houston D.W."/>
            <person name="Shendure J."/>
            <person name="DuPasquier L."/>
            <person name="Vize P.D."/>
            <person name="Zorn A.M."/>
            <person name="Ito M."/>
            <person name="Marcotte E.M."/>
            <person name="Wallingford J.B."/>
            <person name="Ito Y."/>
            <person name="Asashima M."/>
            <person name="Ueno N."/>
            <person name="Matsuda Y."/>
            <person name="Veenstra G.J."/>
            <person name="Fujiyama A."/>
            <person name="Harland R.M."/>
            <person name="Taira M."/>
            <person name="Rokhsar D.S."/>
        </authorList>
    </citation>
    <scope>NUCLEOTIDE SEQUENCE [LARGE SCALE GENOMIC DNA]</scope>
    <source>
        <strain evidence="2">J</strain>
    </source>
</reference>
<evidence type="ECO:0000313" key="2">
    <source>
        <dbReference type="Proteomes" id="UP000694892"/>
    </source>
</evidence>
<organism evidence="1 2">
    <name type="scientific">Xenopus laevis</name>
    <name type="common">African clawed frog</name>
    <dbReference type="NCBI Taxonomy" id="8355"/>
    <lineage>
        <taxon>Eukaryota</taxon>
        <taxon>Metazoa</taxon>
        <taxon>Chordata</taxon>
        <taxon>Craniata</taxon>
        <taxon>Vertebrata</taxon>
        <taxon>Euteleostomi</taxon>
        <taxon>Amphibia</taxon>
        <taxon>Batrachia</taxon>
        <taxon>Anura</taxon>
        <taxon>Pipoidea</taxon>
        <taxon>Pipidae</taxon>
        <taxon>Xenopodinae</taxon>
        <taxon>Xenopus</taxon>
        <taxon>Xenopus</taxon>
    </lineage>
</organism>
<dbReference type="AlphaFoldDB" id="A0A974HNS8"/>
<proteinExistence type="predicted"/>
<sequence>MHHGYANEFIWRQDSQEDCFSSSRACPTSISWSQSASKQATFYAKLQRSHNTIRSPVKVVFFWPVQSTYAPSLLLLLCLSLKEI</sequence>